<dbReference type="SUPFAM" id="SSF55383">
    <property type="entry name" value="Copper amine oxidase, domain N"/>
    <property type="match status" value="1"/>
</dbReference>
<name>A0ABU5PHD7_9BACL</name>
<dbReference type="Proteomes" id="UP001292216">
    <property type="component" value="Unassembled WGS sequence"/>
</dbReference>
<dbReference type="InterPro" id="IPR012854">
    <property type="entry name" value="Cu_amine_oxidase-like_N"/>
</dbReference>
<comment type="caution">
    <text evidence="3">The sequence shown here is derived from an EMBL/GenBank/DDBJ whole genome shotgun (WGS) entry which is preliminary data.</text>
</comment>
<protein>
    <submittedName>
        <fullName evidence="3">Stalk domain-containing protein</fullName>
    </submittedName>
</protein>
<evidence type="ECO:0000256" key="1">
    <source>
        <dbReference type="SAM" id="SignalP"/>
    </source>
</evidence>
<proteinExistence type="predicted"/>
<keyword evidence="4" id="KW-1185">Reference proteome</keyword>
<reference evidence="3 4" key="1">
    <citation type="submission" date="2023-12" db="EMBL/GenBank/DDBJ databases">
        <title>Whole genome sequencing of Paenibacillus phoenicis isolated from the Phoenix Mars Lander spacecraft assembly facility.</title>
        <authorList>
            <person name="Garcia A."/>
            <person name="Venkateswaran K."/>
        </authorList>
    </citation>
    <scope>NUCLEOTIDE SEQUENCE [LARGE SCALE GENOMIC DNA]</scope>
    <source>
        <strain evidence="3 4">3PO2SA</strain>
    </source>
</reference>
<feature type="domain" description="Copper amine oxidase-like N-terminal" evidence="2">
    <location>
        <begin position="33"/>
        <end position="82"/>
    </location>
</feature>
<evidence type="ECO:0000313" key="4">
    <source>
        <dbReference type="Proteomes" id="UP001292216"/>
    </source>
</evidence>
<dbReference type="InterPro" id="IPR036582">
    <property type="entry name" value="Mao_N_sf"/>
</dbReference>
<accession>A0ABU5PHD7</accession>
<evidence type="ECO:0000313" key="3">
    <source>
        <dbReference type="EMBL" id="MEA3569247.1"/>
    </source>
</evidence>
<keyword evidence="1" id="KW-0732">Signal</keyword>
<organism evidence="3 4">
    <name type="scientific">Paenibacillus phoenicis</name>
    <dbReference type="NCBI Taxonomy" id="554117"/>
    <lineage>
        <taxon>Bacteria</taxon>
        <taxon>Bacillati</taxon>
        <taxon>Bacillota</taxon>
        <taxon>Bacilli</taxon>
        <taxon>Bacillales</taxon>
        <taxon>Paenibacillaceae</taxon>
        <taxon>Paenibacillus</taxon>
    </lineage>
</organism>
<evidence type="ECO:0000259" key="2">
    <source>
        <dbReference type="Pfam" id="PF07833"/>
    </source>
</evidence>
<sequence length="174" mass="18401">MKKFVLAVTACALIGSASVAGAAPAVKTVKATIKYFNYVVNGQTKLTADALVFNGTTYVPIREAASLFNYSTTYDGATKTISFSSKKEWITLSDLIAANPRLSASQSEDTANVYVVRAGGETAFSLNAANLKDGETTSVVTNKSHLITVKKELGSIVLSKKDVIAAGYIVESFE</sequence>
<feature type="signal peptide" evidence="1">
    <location>
        <begin position="1"/>
        <end position="22"/>
    </location>
</feature>
<dbReference type="EMBL" id="JAYERP010000001">
    <property type="protein sequence ID" value="MEA3569247.1"/>
    <property type="molecule type" value="Genomic_DNA"/>
</dbReference>
<feature type="chain" id="PRO_5045767084" evidence="1">
    <location>
        <begin position="23"/>
        <end position="174"/>
    </location>
</feature>
<gene>
    <name evidence="3" type="ORF">U9M73_04465</name>
</gene>
<dbReference type="RefSeq" id="WP_009222982.1">
    <property type="nucleotide sequence ID" value="NZ_CBCSKM010000005.1"/>
</dbReference>
<dbReference type="Pfam" id="PF07833">
    <property type="entry name" value="Cu_amine_oxidN1"/>
    <property type="match status" value="1"/>
</dbReference>